<evidence type="ECO:0000256" key="3">
    <source>
        <dbReference type="ARBA" id="ARBA00023157"/>
    </source>
</evidence>
<reference evidence="5" key="1">
    <citation type="journal article" name="Toxins">
        <title>Electric Blue: Molecular Evolution of Three-Finger Toxins in the Long-Glanded Coral Snake Species Calliophis bivirgatus.</title>
        <authorList>
            <person name="Dashevsky D."/>
            <person name="Rokyta D."/>
            <person name="Frank N."/>
            <person name="Nouwens A."/>
            <person name="Fry B.G."/>
        </authorList>
    </citation>
    <scope>NUCLEOTIDE SEQUENCE</scope>
    <source>
        <tissue evidence="5">Venom gland</tissue>
    </source>
</reference>
<dbReference type="AlphaFoldDB" id="A0A898IMZ3"/>
<keyword evidence="2" id="KW-0964">Secreted</keyword>
<feature type="signal peptide" evidence="4">
    <location>
        <begin position="1"/>
        <end position="21"/>
    </location>
</feature>
<protein>
    <submittedName>
        <fullName evidence="5">Three-finger toxin</fullName>
    </submittedName>
</protein>
<dbReference type="InterPro" id="IPR045860">
    <property type="entry name" value="Snake_toxin-like_sf"/>
</dbReference>
<keyword evidence="4" id="KW-0732">Signal</keyword>
<dbReference type="GO" id="GO:0005576">
    <property type="term" value="C:extracellular region"/>
    <property type="evidence" value="ECO:0007669"/>
    <property type="project" value="UniProtKB-SubCell"/>
</dbReference>
<dbReference type="SUPFAM" id="SSF57302">
    <property type="entry name" value="Snake toxin-like"/>
    <property type="match status" value="1"/>
</dbReference>
<evidence type="ECO:0000256" key="1">
    <source>
        <dbReference type="ARBA" id="ARBA00004613"/>
    </source>
</evidence>
<organism evidence="5">
    <name type="scientific">Calliophis bivirgatus</name>
    <name type="common">Blue Malaysian coral snake</name>
    <name type="synonym">Maticora bivirgata</name>
    <dbReference type="NCBI Taxonomy" id="8633"/>
    <lineage>
        <taxon>Eukaryota</taxon>
        <taxon>Metazoa</taxon>
        <taxon>Chordata</taxon>
        <taxon>Craniata</taxon>
        <taxon>Vertebrata</taxon>
        <taxon>Euteleostomi</taxon>
        <taxon>Lepidosauria</taxon>
        <taxon>Squamata</taxon>
        <taxon>Bifurcata</taxon>
        <taxon>Unidentata</taxon>
        <taxon>Episquamata</taxon>
        <taxon>Toxicofera</taxon>
        <taxon>Serpentes</taxon>
        <taxon>Colubroidea</taxon>
        <taxon>Elapidae</taxon>
        <taxon>Elapinae</taxon>
        <taxon>Calliophis</taxon>
    </lineage>
</organism>
<keyword evidence="3" id="KW-1015">Disulfide bond</keyword>
<comment type="subcellular location">
    <subcellularLocation>
        <location evidence="1">Secreted</location>
    </subcellularLocation>
</comment>
<dbReference type="Gene3D" id="2.10.60.10">
    <property type="entry name" value="CD59"/>
    <property type="match status" value="1"/>
</dbReference>
<feature type="chain" id="PRO_5032579526" evidence="4">
    <location>
        <begin position="22"/>
        <end position="74"/>
    </location>
</feature>
<accession>A0A898IMZ3</accession>
<evidence type="ECO:0000256" key="4">
    <source>
        <dbReference type="SAM" id="SignalP"/>
    </source>
</evidence>
<evidence type="ECO:0000313" key="5">
    <source>
        <dbReference type="EMBL" id="QSI83932.1"/>
    </source>
</evidence>
<sequence length="74" mass="8176">MKTLLLTLVVLTIVCVDLGYTRECYQGDDPKTVVKCEKGQNLCYRKTLPKQTLRGCATICPPTYACCAANRCNA</sequence>
<name>A0A898IMZ3_CALBG</name>
<proteinExistence type="evidence at transcript level"/>
<dbReference type="EMBL" id="MW575028">
    <property type="protein sequence ID" value="QSI83932.1"/>
    <property type="molecule type" value="mRNA"/>
</dbReference>
<evidence type="ECO:0000256" key="2">
    <source>
        <dbReference type="ARBA" id="ARBA00022525"/>
    </source>
</evidence>